<organism evidence="1 2">
    <name type="scientific">Paramuricea clavata</name>
    <name type="common">Red gorgonian</name>
    <name type="synonym">Violescent sea-whip</name>
    <dbReference type="NCBI Taxonomy" id="317549"/>
    <lineage>
        <taxon>Eukaryota</taxon>
        <taxon>Metazoa</taxon>
        <taxon>Cnidaria</taxon>
        <taxon>Anthozoa</taxon>
        <taxon>Octocorallia</taxon>
        <taxon>Malacalcyonacea</taxon>
        <taxon>Plexauridae</taxon>
        <taxon>Paramuricea</taxon>
    </lineage>
</organism>
<evidence type="ECO:0000313" key="1">
    <source>
        <dbReference type="EMBL" id="CAB3985267.1"/>
    </source>
</evidence>
<name>A0A7D9HL47_PARCT</name>
<evidence type="ECO:0000313" key="2">
    <source>
        <dbReference type="Proteomes" id="UP001152795"/>
    </source>
</evidence>
<dbReference type="OrthoDB" id="5957141at2759"/>
<sequence length="272" mass="30818">MAELRSEILKEIEQNSVDFADVMTKLEQLHPSEALTINAQVKLITELANCPKFKPQNSIDAEQRLNGLLRYLPSENYIVRSLACSLMKIFCDFLDVSGQHIATQVMISCKNLLTIITKTEDKSNYGLTICQSIALSSMCSIATEWSCKLAQLNQWFPLALLSLNTVFGVLLNNKMHSFIQQVAAEGLKRTLNIPNFWSSLTNTERIDTLSHIKQLFDIWISKRDAFILIKLLQTAANKAVAWSACQSRYLKYFLQVCVKCLPEMKESELGMI</sequence>
<keyword evidence="2" id="KW-1185">Reference proteome</keyword>
<proteinExistence type="predicted"/>
<comment type="caution">
    <text evidence="1">The sequence shown here is derived from an EMBL/GenBank/DDBJ whole genome shotgun (WGS) entry which is preliminary data.</text>
</comment>
<dbReference type="EMBL" id="CACRXK020000850">
    <property type="protein sequence ID" value="CAB3985267.1"/>
    <property type="molecule type" value="Genomic_DNA"/>
</dbReference>
<reference evidence="1" key="1">
    <citation type="submission" date="2020-04" db="EMBL/GenBank/DDBJ databases">
        <authorList>
            <person name="Alioto T."/>
            <person name="Alioto T."/>
            <person name="Gomez Garrido J."/>
        </authorList>
    </citation>
    <scope>NUCLEOTIDE SEQUENCE</scope>
    <source>
        <strain evidence="1">A484AB</strain>
    </source>
</reference>
<gene>
    <name evidence="1" type="ORF">PACLA_8A003317</name>
</gene>
<accession>A0A7D9HL47</accession>
<dbReference type="Proteomes" id="UP001152795">
    <property type="component" value="Unassembled WGS sequence"/>
</dbReference>
<dbReference type="AlphaFoldDB" id="A0A7D9HL47"/>
<protein>
    <submittedName>
        <fullName evidence="1">Uncharacterized protein</fullName>
    </submittedName>
</protein>